<dbReference type="Gene3D" id="3.40.50.300">
    <property type="entry name" value="P-loop containing nucleotide triphosphate hydrolases"/>
    <property type="match status" value="1"/>
</dbReference>
<keyword evidence="2" id="KW-1185">Reference proteome</keyword>
<dbReference type="RefSeq" id="WP_198569243.1">
    <property type="nucleotide sequence ID" value="NZ_CP066167.1"/>
</dbReference>
<keyword evidence="1" id="KW-0808">Transferase</keyword>
<dbReference type="Proteomes" id="UP000596063">
    <property type="component" value="Chromosome"/>
</dbReference>
<evidence type="ECO:0000313" key="1">
    <source>
        <dbReference type="EMBL" id="QQD17744.1"/>
    </source>
</evidence>
<gene>
    <name evidence="1" type="ORF">I6N98_15580</name>
</gene>
<dbReference type="InterPro" id="IPR027597">
    <property type="entry name" value="HprK-rel_B"/>
</dbReference>
<dbReference type="InterPro" id="IPR027417">
    <property type="entry name" value="P-loop_NTPase"/>
</dbReference>
<keyword evidence="1" id="KW-0418">Kinase</keyword>
<organism evidence="1 2">
    <name type="scientific">Spongiibacter nanhainus</name>
    <dbReference type="NCBI Taxonomy" id="2794344"/>
    <lineage>
        <taxon>Bacteria</taxon>
        <taxon>Pseudomonadati</taxon>
        <taxon>Pseudomonadota</taxon>
        <taxon>Gammaproteobacteria</taxon>
        <taxon>Cellvibrionales</taxon>
        <taxon>Spongiibacteraceae</taxon>
        <taxon>Spongiibacter</taxon>
    </lineage>
</organism>
<protein>
    <submittedName>
        <fullName evidence="1">HprK-related kinase B</fullName>
    </submittedName>
</protein>
<dbReference type="AlphaFoldDB" id="A0A7T4QZU6"/>
<name>A0A7T4QZU6_9GAMM</name>
<dbReference type="NCBIfam" id="TIGR04355">
    <property type="entry name" value="HprK_rel_B"/>
    <property type="match status" value="1"/>
</dbReference>
<evidence type="ECO:0000313" key="2">
    <source>
        <dbReference type="Proteomes" id="UP000596063"/>
    </source>
</evidence>
<sequence length="368" mass="40854">MKPSSDDISKQLLADYPLTGTPLTLRLGDQLLALHTNSPALLTTIANYFSHIVVHTKTQQADIEVIAIDGPNPTLDLTFQDWPREQGKHGRKDAVIDLDGGRLVHKVRTGVMFLQRQRRPIAAGALSSHPNQLINFINSQHMNHLQQRGWLICHAAGLTAGDHGLAIAGFSGGGKSTLLLHLMEAEHACYVTNDRLFVRQQGDGVAMTGIPKLPRINPGTIVHNPRLRKLLSQCELDHLQSLPKAELWHLEQKYDAHINDLYGPQRIVEGGKLQDLIILNWSHDREEGTELKAVSLSERRELLHAIMKSPGPFYQNRQGEFLTGREQPKPPDYLAALEGVQVWELTGGIDFDQAVAAVHRNILASCHA</sequence>
<dbReference type="KEGG" id="snan:I6N98_15580"/>
<dbReference type="GO" id="GO:0016301">
    <property type="term" value="F:kinase activity"/>
    <property type="evidence" value="ECO:0007669"/>
    <property type="project" value="UniProtKB-KW"/>
</dbReference>
<proteinExistence type="predicted"/>
<reference evidence="1 2" key="1">
    <citation type="submission" date="2020-12" db="EMBL/GenBank/DDBJ databases">
        <authorList>
            <person name="Shan Y."/>
        </authorList>
    </citation>
    <scope>NUCLEOTIDE SEQUENCE [LARGE SCALE GENOMIC DNA]</scope>
    <source>
        <strain evidence="2">csc3.9</strain>
    </source>
</reference>
<accession>A0A7T4QZU6</accession>
<dbReference type="SUPFAM" id="SSF53795">
    <property type="entry name" value="PEP carboxykinase-like"/>
    <property type="match status" value="1"/>
</dbReference>
<dbReference type="EMBL" id="CP066167">
    <property type="protein sequence ID" value="QQD17744.1"/>
    <property type="molecule type" value="Genomic_DNA"/>
</dbReference>